<dbReference type="InterPro" id="IPR035396">
    <property type="entry name" value="Bac_rhamnosid6H"/>
</dbReference>
<dbReference type="InterPro" id="IPR008979">
    <property type="entry name" value="Galactose-bd-like_sf"/>
</dbReference>
<dbReference type="OrthoDB" id="9815108at2"/>
<dbReference type="InterPro" id="IPR016007">
    <property type="entry name" value="Alpha_rhamnosid"/>
</dbReference>
<dbReference type="EC" id="3.2.1.40" evidence="2"/>
<dbReference type="GO" id="GO:0030596">
    <property type="term" value="F:alpha-L-rhamnosidase activity"/>
    <property type="evidence" value="ECO:0007669"/>
    <property type="project" value="UniProtKB-EC"/>
</dbReference>
<dbReference type="InterPro" id="IPR012341">
    <property type="entry name" value="6hp_glycosidase-like_sf"/>
</dbReference>
<dbReference type="SUPFAM" id="SSF49785">
    <property type="entry name" value="Galactose-binding domain-like"/>
    <property type="match status" value="1"/>
</dbReference>
<evidence type="ECO:0000259" key="4">
    <source>
        <dbReference type="Pfam" id="PF05592"/>
    </source>
</evidence>
<dbReference type="Gene3D" id="1.50.10.10">
    <property type="match status" value="1"/>
</dbReference>
<dbReference type="GO" id="GO:0005975">
    <property type="term" value="P:carbohydrate metabolic process"/>
    <property type="evidence" value="ECO:0007669"/>
    <property type="project" value="InterPro"/>
</dbReference>
<comment type="caution">
    <text evidence="8">The sequence shown here is derived from an EMBL/GenBank/DDBJ whole genome shotgun (WGS) entry which is preliminary data.</text>
</comment>
<dbReference type="Pfam" id="PF17389">
    <property type="entry name" value="Bac_rhamnosid6H"/>
    <property type="match status" value="1"/>
</dbReference>
<dbReference type="Proteomes" id="UP000317036">
    <property type="component" value="Unassembled WGS sequence"/>
</dbReference>
<proteinExistence type="predicted"/>
<dbReference type="InterPro" id="IPR035398">
    <property type="entry name" value="Bac_rhamnosid_C"/>
</dbReference>
<feature type="domain" description="Alpha-L-rhamnosidase C-terminal" evidence="7">
    <location>
        <begin position="644"/>
        <end position="696"/>
    </location>
</feature>
<reference evidence="8 9" key="1">
    <citation type="submission" date="2019-07" db="EMBL/GenBank/DDBJ databases">
        <authorList>
            <person name="Kim J."/>
        </authorList>
    </citation>
    <scope>NUCLEOTIDE SEQUENCE [LARGE SCALE GENOMIC DNA]</scope>
    <source>
        <strain evidence="8 9">JC52</strain>
    </source>
</reference>
<sequence length="700" mass="79350">MLHKELEPVKHEHPEELKNKHMLVRKTFTLDGIPEQAYIDITADDYYKLYINGQFVAQGPAQGYPFHYYYNRIDVRPYLTAGSNVIAVHVYYQGLVNRAYNSGDLRQGLIAELVVDGTLKLGTDASWKYASAEEYVSGGTTGYETQFLENIDSRLAIREWQQVSFDDRDWLEAAETQTDHQLFLQPTPVLSVYSRAPETITTLGKGHYLVDFGTELTGQLAMNAKGTLGQVIEIRCSEELEEDGQSARYNMRCNCQYQEFWTLSGEEDALNLYEYKAFRYAEILSGDAEVDLDSIHAVVRHYPMDDTRCTWDSSDPLVNEIWAICKNGVRYGSQENFVDCPSREKGQYLGDNTIIGHAHMYVSGDLRLVKKGIEDFALSAAACPGLLAVAPGSFMQEIADFSLQWPMQLWQYYVQSGDKAFLERMYPVAAGILEYFRAYEQDGLLRNVKGKWNLVDWPDNLRDNYDFPLTRPVTEGCHNVVNAFYYGCIATVQQIEAELGIPFEDRLPERKQAFLKLFYDGKQKLFVDAEGSGHASLHANVLPLLFGLAPEEAVESIVELISRKRLSCGVYFAYFVLKALAKAGKYELLYDLISSEDEQSWGNMVREGATTCFEAWGKEQKWNTSLCHPWASAPVPLLIEEIIGLKPSKPGWTEVRLQPQLPKQFHRFELTIQVATGPIHVRCEDGKISLSVPPQVTVIS</sequence>
<evidence type="ECO:0000256" key="3">
    <source>
        <dbReference type="ARBA" id="ARBA00022801"/>
    </source>
</evidence>
<evidence type="ECO:0000256" key="2">
    <source>
        <dbReference type="ARBA" id="ARBA00012652"/>
    </source>
</evidence>
<keyword evidence="3" id="KW-0378">Hydrolase</keyword>
<name>A0A559K6V0_9BACL</name>
<feature type="domain" description="Bacterial alpha-L-rhamnosidase N-terminal" evidence="5">
    <location>
        <begin position="35"/>
        <end position="182"/>
    </location>
</feature>
<evidence type="ECO:0000259" key="5">
    <source>
        <dbReference type="Pfam" id="PF08531"/>
    </source>
</evidence>
<dbReference type="Pfam" id="PF08531">
    <property type="entry name" value="Bac_rhamnosid_N"/>
    <property type="match status" value="1"/>
</dbReference>
<evidence type="ECO:0000313" key="9">
    <source>
        <dbReference type="Proteomes" id="UP000317036"/>
    </source>
</evidence>
<dbReference type="AlphaFoldDB" id="A0A559K6V0"/>
<organism evidence="8 9">
    <name type="scientific">Paenibacillus cremeus</name>
    <dbReference type="NCBI Taxonomy" id="2163881"/>
    <lineage>
        <taxon>Bacteria</taxon>
        <taxon>Bacillati</taxon>
        <taxon>Bacillota</taxon>
        <taxon>Bacilli</taxon>
        <taxon>Bacillales</taxon>
        <taxon>Paenibacillaceae</taxon>
        <taxon>Paenibacillus</taxon>
    </lineage>
</organism>
<dbReference type="SUPFAM" id="SSF48208">
    <property type="entry name" value="Six-hairpin glycosidases"/>
    <property type="match status" value="1"/>
</dbReference>
<feature type="domain" description="Alpha-L-rhamnosidase concanavalin-like" evidence="4">
    <location>
        <begin position="202"/>
        <end position="299"/>
    </location>
</feature>
<dbReference type="Gene3D" id="2.60.120.260">
    <property type="entry name" value="Galactose-binding domain-like"/>
    <property type="match status" value="2"/>
</dbReference>
<dbReference type="PANTHER" id="PTHR33307">
    <property type="entry name" value="ALPHA-RHAMNOSIDASE (EUROFUNG)"/>
    <property type="match status" value="1"/>
</dbReference>
<dbReference type="InterPro" id="IPR013737">
    <property type="entry name" value="Bac_rhamnosid_N"/>
</dbReference>
<protein>
    <recommendedName>
        <fullName evidence="2">alpha-L-rhamnosidase</fullName>
        <ecNumber evidence="2">3.2.1.40</ecNumber>
    </recommendedName>
</protein>
<dbReference type="EMBL" id="VNJI01000031">
    <property type="protein sequence ID" value="TVY07865.1"/>
    <property type="molecule type" value="Genomic_DNA"/>
</dbReference>
<accession>A0A559K6V0</accession>
<evidence type="ECO:0000259" key="6">
    <source>
        <dbReference type="Pfam" id="PF17389"/>
    </source>
</evidence>
<evidence type="ECO:0000259" key="7">
    <source>
        <dbReference type="Pfam" id="PF17390"/>
    </source>
</evidence>
<dbReference type="Pfam" id="PF05592">
    <property type="entry name" value="Bac_rhamnosid"/>
    <property type="match status" value="1"/>
</dbReference>
<evidence type="ECO:0000313" key="8">
    <source>
        <dbReference type="EMBL" id="TVY07865.1"/>
    </source>
</evidence>
<feature type="domain" description="Alpha-L-rhamnosidase six-hairpin glycosidase" evidence="6">
    <location>
        <begin position="311"/>
        <end position="641"/>
    </location>
</feature>
<dbReference type="InterPro" id="IPR008928">
    <property type="entry name" value="6-hairpin_glycosidase_sf"/>
</dbReference>
<keyword evidence="9" id="KW-1185">Reference proteome</keyword>
<dbReference type="Gene3D" id="2.60.420.10">
    <property type="entry name" value="Maltose phosphorylase, domain 3"/>
    <property type="match status" value="1"/>
</dbReference>
<dbReference type="PANTHER" id="PTHR33307:SF6">
    <property type="entry name" value="ALPHA-RHAMNOSIDASE (EUROFUNG)-RELATED"/>
    <property type="match status" value="1"/>
</dbReference>
<dbReference type="InterPro" id="IPR008902">
    <property type="entry name" value="Rhamnosid_concanavalin"/>
</dbReference>
<comment type="catalytic activity">
    <reaction evidence="1">
        <text>Hydrolysis of terminal non-reducing alpha-L-rhamnose residues in alpha-L-rhamnosides.</text>
        <dbReference type="EC" id="3.2.1.40"/>
    </reaction>
</comment>
<dbReference type="Pfam" id="PF17390">
    <property type="entry name" value="Bac_rhamnosid_C"/>
    <property type="match status" value="1"/>
</dbReference>
<gene>
    <name evidence="8" type="ORF">FPZ49_22030</name>
</gene>
<evidence type="ECO:0000256" key="1">
    <source>
        <dbReference type="ARBA" id="ARBA00001445"/>
    </source>
</evidence>